<evidence type="ECO:0000256" key="6">
    <source>
        <dbReference type="ARBA" id="ARBA00022448"/>
    </source>
</evidence>
<dbReference type="GO" id="GO:0005737">
    <property type="term" value="C:cytoplasm"/>
    <property type="evidence" value="ECO:0007669"/>
    <property type="project" value="UniProtKB-SubCell"/>
</dbReference>
<evidence type="ECO:0000256" key="10">
    <source>
        <dbReference type="SAM" id="MobiDB-lite"/>
    </source>
</evidence>
<dbReference type="EMBL" id="BPWL01000005">
    <property type="protein sequence ID" value="GJJ10424.1"/>
    <property type="molecule type" value="Genomic_DNA"/>
</dbReference>
<evidence type="ECO:0000259" key="11">
    <source>
        <dbReference type="Pfam" id="PF21974"/>
    </source>
</evidence>
<dbReference type="InterPro" id="IPR047857">
    <property type="entry name" value="Snurportin1_C"/>
</dbReference>
<dbReference type="AlphaFoldDB" id="A0AAV5A727"/>
<evidence type="ECO:0000256" key="5">
    <source>
        <dbReference type="ARBA" id="ARBA00016034"/>
    </source>
</evidence>
<accession>A0AAV5A727</accession>
<evidence type="ECO:0000256" key="1">
    <source>
        <dbReference type="ARBA" id="ARBA00003975"/>
    </source>
</evidence>
<dbReference type="Proteomes" id="UP001050691">
    <property type="component" value="Unassembled WGS sequence"/>
</dbReference>
<comment type="caution">
    <text evidence="12">The sequence shown here is derived from an EMBL/GenBank/DDBJ whole genome shotgun (WGS) entry which is preliminary data.</text>
</comment>
<dbReference type="PANTHER" id="PTHR13403:SF6">
    <property type="entry name" value="SNURPORTIN-1"/>
    <property type="match status" value="1"/>
</dbReference>
<feature type="compositionally biased region" description="Polar residues" evidence="10">
    <location>
        <begin position="90"/>
        <end position="100"/>
    </location>
</feature>
<dbReference type="InterPro" id="IPR017336">
    <property type="entry name" value="Snurportin-1"/>
</dbReference>
<evidence type="ECO:0000313" key="13">
    <source>
        <dbReference type="Proteomes" id="UP001050691"/>
    </source>
</evidence>
<keyword evidence="6" id="KW-0813">Transport</keyword>
<feature type="domain" description="Snurportin-1 m3G cap-binding" evidence="11">
    <location>
        <begin position="148"/>
        <end position="255"/>
    </location>
</feature>
<reference evidence="12" key="1">
    <citation type="submission" date="2021-10" db="EMBL/GenBank/DDBJ databases">
        <title>De novo Genome Assembly of Clathrus columnatus (Basidiomycota, Fungi) Using Illumina and Nanopore Sequence Data.</title>
        <authorList>
            <person name="Ogiso-Tanaka E."/>
            <person name="Itagaki H."/>
            <person name="Hosoya T."/>
            <person name="Hosaka K."/>
        </authorList>
    </citation>
    <scope>NUCLEOTIDE SEQUENCE</scope>
    <source>
        <strain evidence="12">MO-923</strain>
    </source>
</reference>
<name>A0AAV5A727_9AGAM</name>
<keyword evidence="8" id="KW-0694">RNA-binding</keyword>
<evidence type="ECO:0000256" key="8">
    <source>
        <dbReference type="ARBA" id="ARBA00022884"/>
    </source>
</evidence>
<comment type="subcellular location">
    <subcellularLocation>
        <location evidence="3">Cytoplasm</location>
    </subcellularLocation>
    <subcellularLocation>
        <location evidence="2">Nucleus</location>
    </subcellularLocation>
</comment>
<comment type="similarity">
    <text evidence="4">Belongs to the snurportin family.</text>
</comment>
<protein>
    <recommendedName>
        <fullName evidence="5">Snurportin-1</fullName>
    </recommendedName>
</protein>
<proteinExistence type="inferred from homology"/>
<sequence>MNKEQTRSEVEFYHLHMNRRQAFKTPPVAESTLSQQARREKKRSLQIESSRNIDAFSNLSLDIDEDNDEDGPTILREGVGHLAPLLPHTEASSSNASQNETWKDPSKKPRKPNARFANKIMYAELLEMRVEDELLNGDSMDDRDGDGLPLDLDTNWVALCPIPKGKRCLAVSNQSSNIPGRVSNAVLKSRLMGRTILSFPSPLPPLTILDCILDENWKTNGILHVLDVVLWKGQNIGECEANFRFWWRNTRLDELVLLDPVMPNRSKLDPAATDSNKPHIFAYPVKFIPVPYHVDLSYPSLLSTTIPLSRSKQHISIKLPPALPSMGGIDMDVDYQHLPQSSTAEVESDGLLLYVSQASYECGTSPLSSWVPLVSYTPGKPSPLSTFEKYVSVI</sequence>
<dbReference type="GO" id="GO:0003723">
    <property type="term" value="F:RNA binding"/>
    <property type="evidence" value="ECO:0007669"/>
    <property type="project" value="UniProtKB-KW"/>
</dbReference>
<evidence type="ECO:0000256" key="3">
    <source>
        <dbReference type="ARBA" id="ARBA00004496"/>
    </source>
</evidence>
<comment type="function">
    <text evidence="1">Functions as an U snRNP-specific nuclear import adapter. Involved in the trimethylguanosine (m3G)-cap-dependent nuclear import of U snRNPs. Binds specifically to the terminal m3G-cap U snRNAs.</text>
</comment>
<keyword evidence="9" id="KW-0539">Nucleus</keyword>
<feature type="region of interest" description="Disordered" evidence="10">
    <location>
        <begin position="87"/>
        <end position="114"/>
    </location>
</feature>
<evidence type="ECO:0000256" key="7">
    <source>
        <dbReference type="ARBA" id="ARBA00022490"/>
    </source>
</evidence>
<dbReference type="Gene3D" id="3.30.470.30">
    <property type="entry name" value="DNA ligase/mRNA capping enzyme"/>
    <property type="match status" value="1"/>
</dbReference>
<evidence type="ECO:0000313" key="12">
    <source>
        <dbReference type="EMBL" id="GJJ10424.1"/>
    </source>
</evidence>
<feature type="region of interest" description="Disordered" evidence="10">
    <location>
        <begin position="21"/>
        <end position="46"/>
    </location>
</feature>
<evidence type="ECO:0000256" key="9">
    <source>
        <dbReference type="ARBA" id="ARBA00023242"/>
    </source>
</evidence>
<organism evidence="12 13">
    <name type="scientific">Clathrus columnatus</name>
    <dbReference type="NCBI Taxonomy" id="1419009"/>
    <lineage>
        <taxon>Eukaryota</taxon>
        <taxon>Fungi</taxon>
        <taxon>Dikarya</taxon>
        <taxon>Basidiomycota</taxon>
        <taxon>Agaricomycotina</taxon>
        <taxon>Agaricomycetes</taxon>
        <taxon>Phallomycetidae</taxon>
        <taxon>Phallales</taxon>
        <taxon>Clathraceae</taxon>
        <taxon>Clathrus</taxon>
    </lineage>
</organism>
<dbReference type="GO" id="GO:0061015">
    <property type="term" value="P:snRNA import into nucleus"/>
    <property type="evidence" value="ECO:0007669"/>
    <property type="project" value="InterPro"/>
</dbReference>
<keyword evidence="7" id="KW-0963">Cytoplasm</keyword>
<dbReference type="PANTHER" id="PTHR13403">
    <property type="entry name" value="SNURPORTIN1 RNUT1 PROTEIN RNA, U TRANSPORTER 1"/>
    <property type="match status" value="1"/>
</dbReference>
<evidence type="ECO:0000256" key="2">
    <source>
        <dbReference type="ARBA" id="ARBA00004123"/>
    </source>
</evidence>
<gene>
    <name evidence="12" type="ORF">Clacol_004650</name>
</gene>
<dbReference type="GO" id="GO:0005634">
    <property type="term" value="C:nucleus"/>
    <property type="evidence" value="ECO:0007669"/>
    <property type="project" value="UniProtKB-SubCell"/>
</dbReference>
<evidence type="ECO:0000256" key="4">
    <source>
        <dbReference type="ARBA" id="ARBA00007540"/>
    </source>
</evidence>
<keyword evidence="13" id="KW-1185">Reference proteome</keyword>
<dbReference type="Pfam" id="PF21974">
    <property type="entry name" value="SPN1_m3Gcap_bd"/>
    <property type="match status" value="1"/>
</dbReference>